<dbReference type="PROSITE" id="PS50122">
    <property type="entry name" value="CHEB"/>
    <property type="match status" value="1"/>
</dbReference>
<comment type="caution">
    <text evidence="3">The sequence shown here is derived from an EMBL/GenBank/DDBJ whole genome shotgun (WGS) entry which is preliminary data.</text>
</comment>
<accession>A0ABS6XLL8</accession>
<dbReference type="CDD" id="cd16433">
    <property type="entry name" value="CheB"/>
    <property type="match status" value="1"/>
</dbReference>
<feature type="active site" evidence="1">
    <location>
        <position position="12"/>
    </location>
</feature>
<dbReference type="PANTHER" id="PTHR42872">
    <property type="entry name" value="PROTEIN-GLUTAMATE METHYLESTERASE/PROTEIN-GLUTAMINE GLUTAMINASE"/>
    <property type="match status" value="1"/>
</dbReference>
<dbReference type="PANTHER" id="PTHR42872:SF6">
    <property type="entry name" value="PROTEIN-GLUTAMATE METHYLESTERASE_PROTEIN-GLUTAMINE GLUTAMINASE"/>
    <property type="match status" value="1"/>
</dbReference>
<feature type="active site" evidence="1">
    <location>
        <position position="130"/>
    </location>
</feature>
<evidence type="ECO:0000256" key="1">
    <source>
        <dbReference type="PROSITE-ProRule" id="PRU00050"/>
    </source>
</evidence>
<keyword evidence="1" id="KW-0145">Chemotaxis</keyword>
<evidence type="ECO:0000259" key="2">
    <source>
        <dbReference type="PROSITE" id="PS50122"/>
    </source>
</evidence>
<gene>
    <name evidence="3" type="ORF">KY084_07975</name>
</gene>
<protein>
    <submittedName>
        <fullName evidence="3">Chemotaxis protein CheB</fullName>
    </submittedName>
</protein>
<sequence length="327" mass="35105">MSRHDLIGIGGSAGALPALLSLLQAFDGGNDVTLFVVIHRTDRSNRLCEIIQRATALETCQPDDGDPIRPGHLYLAPTDRHLLVSDGHVHLRRGPRENNFRPSIDPLFRSIAVAGSGRAIGIVLSGYLDDGAAGLRAVMQCGGLGVVQDPLDAISPDMPRAAISAVGEPRLIASAPEIGKALPSLIAEPAGPRVEAPSSMRLELMIAGLEEANMESEESLGELSPYNCPDCNGVLWQIEDGPMLRFRCHTGHAYSGNALLEAQAGTIEQSLYETLRGQRERARLLRQMAERDPMGGERWTDRAADYDRAASLIEGLILQGGQARPQG</sequence>
<keyword evidence="1" id="KW-0378">Hydrolase</keyword>
<organism evidence="3 4">
    <name type="scientific">Stakelama flava</name>
    <dbReference type="NCBI Taxonomy" id="2860338"/>
    <lineage>
        <taxon>Bacteria</taxon>
        <taxon>Pseudomonadati</taxon>
        <taxon>Pseudomonadota</taxon>
        <taxon>Alphaproteobacteria</taxon>
        <taxon>Sphingomonadales</taxon>
        <taxon>Sphingomonadaceae</taxon>
        <taxon>Stakelama</taxon>
    </lineage>
</organism>
<dbReference type="InterPro" id="IPR000673">
    <property type="entry name" value="Sig_transdc_resp-reg_Me-estase"/>
</dbReference>
<feature type="domain" description="CheB-type methylesterase" evidence="2">
    <location>
        <begin position="1"/>
        <end position="163"/>
    </location>
</feature>
<dbReference type="PIRSF" id="PIRSF036461">
    <property type="entry name" value="Chmtx_methlestr"/>
    <property type="match status" value="1"/>
</dbReference>
<reference evidence="3 4" key="1">
    <citation type="submission" date="2021-07" db="EMBL/GenBank/DDBJ databases">
        <title>Stakelama flava sp. nov., a novel endophytic bacterium isolated from branch of Kandelia candel.</title>
        <authorList>
            <person name="Tuo L."/>
        </authorList>
    </citation>
    <scope>NUCLEOTIDE SEQUENCE [LARGE SCALE GENOMIC DNA]</scope>
    <source>
        <strain evidence="3 4">CBK3Z-3</strain>
    </source>
</reference>
<dbReference type="RefSeq" id="WP_219237939.1">
    <property type="nucleotide sequence ID" value="NZ_JAHWZX010000006.1"/>
</dbReference>
<dbReference type="EMBL" id="JAHWZX010000006">
    <property type="protein sequence ID" value="MBW4330814.1"/>
    <property type="molecule type" value="Genomic_DNA"/>
</dbReference>
<proteinExistence type="predicted"/>
<dbReference type="InterPro" id="IPR011247">
    <property type="entry name" value="Chemotax_prot-Glu_Me-esterase"/>
</dbReference>
<evidence type="ECO:0000313" key="4">
    <source>
        <dbReference type="Proteomes" id="UP001197214"/>
    </source>
</evidence>
<name>A0ABS6XLL8_9SPHN</name>
<keyword evidence="4" id="KW-1185">Reference proteome</keyword>
<dbReference type="Proteomes" id="UP001197214">
    <property type="component" value="Unassembled WGS sequence"/>
</dbReference>
<evidence type="ECO:0000313" key="3">
    <source>
        <dbReference type="EMBL" id="MBW4330814.1"/>
    </source>
</evidence>
<dbReference type="Pfam" id="PF01339">
    <property type="entry name" value="CheB_methylest"/>
    <property type="match status" value="1"/>
</dbReference>
<feature type="active site" evidence="1">
    <location>
        <position position="39"/>
    </location>
</feature>